<proteinExistence type="predicted"/>
<reference evidence="1" key="1">
    <citation type="journal article" date="2019" name="Sci. Rep.">
        <title>Draft genome of Tanacetum cinerariifolium, the natural source of mosquito coil.</title>
        <authorList>
            <person name="Yamashiro T."/>
            <person name="Shiraishi A."/>
            <person name="Satake H."/>
            <person name="Nakayama K."/>
        </authorList>
    </citation>
    <scope>NUCLEOTIDE SEQUENCE</scope>
</reference>
<dbReference type="AlphaFoldDB" id="A0A6L2MBT7"/>
<name>A0A6L2MBT7_TANCI</name>
<gene>
    <name evidence="1" type="ORF">Tci_043421</name>
</gene>
<sequence>MFSIKMCHPKNMTDLGSVGFDDMMDPDCKDDLLDDNVQKVVVKMVYMMSMEEKESDNKLDEKVNAGVIVDRATFQASPPPNAREVQELHLDEKVDAKICVDVHIDHVKSPQKPSLIDNVKRFGNNYHGRMNHTVPPRKAPFETQQLKDDWEQYETLRIINGYEHVAMNSTRHRLTAATVKKPA</sequence>
<accession>A0A6L2MBT7</accession>
<evidence type="ECO:0000313" key="1">
    <source>
        <dbReference type="EMBL" id="GEU71443.1"/>
    </source>
</evidence>
<comment type="caution">
    <text evidence="1">The sequence shown here is derived from an EMBL/GenBank/DDBJ whole genome shotgun (WGS) entry which is preliminary data.</text>
</comment>
<organism evidence="1">
    <name type="scientific">Tanacetum cinerariifolium</name>
    <name type="common">Dalmatian daisy</name>
    <name type="synonym">Chrysanthemum cinerariifolium</name>
    <dbReference type="NCBI Taxonomy" id="118510"/>
    <lineage>
        <taxon>Eukaryota</taxon>
        <taxon>Viridiplantae</taxon>
        <taxon>Streptophyta</taxon>
        <taxon>Embryophyta</taxon>
        <taxon>Tracheophyta</taxon>
        <taxon>Spermatophyta</taxon>
        <taxon>Magnoliopsida</taxon>
        <taxon>eudicotyledons</taxon>
        <taxon>Gunneridae</taxon>
        <taxon>Pentapetalae</taxon>
        <taxon>asterids</taxon>
        <taxon>campanulids</taxon>
        <taxon>Asterales</taxon>
        <taxon>Asteraceae</taxon>
        <taxon>Asteroideae</taxon>
        <taxon>Anthemideae</taxon>
        <taxon>Anthemidinae</taxon>
        <taxon>Tanacetum</taxon>
    </lineage>
</organism>
<dbReference type="EMBL" id="BKCJ010006306">
    <property type="protein sequence ID" value="GEU71443.1"/>
    <property type="molecule type" value="Genomic_DNA"/>
</dbReference>
<protein>
    <submittedName>
        <fullName evidence="1">Uncharacterized protein</fullName>
    </submittedName>
</protein>